<dbReference type="Proteomes" id="UP000683360">
    <property type="component" value="Unassembled WGS sequence"/>
</dbReference>
<dbReference type="OrthoDB" id="10292418at2759"/>
<dbReference type="AlphaFoldDB" id="A0A8S3RCB5"/>
<gene>
    <name evidence="1" type="ORF">MEDL_20588</name>
</gene>
<reference evidence="1" key="1">
    <citation type="submission" date="2021-03" db="EMBL/GenBank/DDBJ databases">
        <authorList>
            <person name="Bekaert M."/>
        </authorList>
    </citation>
    <scope>NUCLEOTIDE SEQUENCE</scope>
</reference>
<keyword evidence="2" id="KW-1185">Reference proteome</keyword>
<organism evidence="1 2">
    <name type="scientific">Mytilus edulis</name>
    <name type="common">Blue mussel</name>
    <dbReference type="NCBI Taxonomy" id="6550"/>
    <lineage>
        <taxon>Eukaryota</taxon>
        <taxon>Metazoa</taxon>
        <taxon>Spiralia</taxon>
        <taxon>Lophotrochozoa</taxon>
        <taxon>Mollusca</taxon>
        <taxon>Bivalvia</taxon>
        <taxon>Autobranchia</taxon>
        <taxon>Pteriomorphia</taxon>
        <taxon>Mytilida</taxon>
        <taxon>Mytiloidea</taxon>
        <taxon>Mytilidae</taxon>
        <taxon>Mytilinae</taxon>
        <taxon>Mytilus</taxon>
    </lineage>
</organism>
<sequence length="677" mass="79483">MGINSCKSKYKIKEKKIDQISYNDLQRKQLTRSEKYDFFLAIRDQPEDEVYQTMHTNPWMFSCMFWFETFKEKGHDGCSKQRECSCSSDLELAWNQNVAFKEINERLELSIRYGKCPHVLMQLCGMSVKYDQEFLTAELYKYTQQLEDSNPLRNATKSTAGFYWIHLAVLFRKEKLIQYCCESPYIKIPNHLLISLKHKISPVLLAIVHQLPDLAKSIATFHPSLMWSVPENIDVFGQNSEDDIKINGLTWTTKQNYYYGTYMNFLDSENNINHVKINAITWAMKCKHYDTLNDLLNLVDNHRLEGEDVSTIWIHDIKNAILCGNDRDINSLACVRGVDFYRYHTLIGFLLKSGRSKELRIILEKTDFLAQFINKRPKERIRFLMAEVVAAAAFGGNVTNLSLLIEFGFEINAKYLGISLLSWVESLNMHEISEVLSEAGVPNKKFKMKKKSMIDLAIGFVEHPWTDMIDKVRVVHLLYENGHVLFDSDTSLTHTWNNRDDRLMKYFLLRGENPQETFDSLQHGYYAARRGCRLFFYLVVTSNSVLSVKHWWTTCRLLNYYEVLEILPDIMDLSSVQDIVTEATMEWLEIEKIPYTPPDKHIQWYRHVRSLKKICRRVLCSHYKGFKYIRFLKYNEKSIPSSILSFLKKDDVLQKFLSDSQRDEYDESVLGVDEYFL</sequence>
<name>A0A8S3RCB5_MYTED</name>
<dbReference type="EMBL" id="CAJPWZ010001045">
    <property type="protein sequence ID" value="CAG2206222.1"/>
    <property type="molecule type" value="Genomic_DNA"/>
</dbReference>
<evidence type="ECO:0000313" key="1">
    <source>
        <dbReference type="EMBL" id="CAG2206222.1"/>
    </source>
</evidence>
<dbReference type="InterPro" id="IPR036770">
    <property type="entry name" value="Ankyrin_rpt-contain_sf"/>
</dbReference>
<proteinExistence type="predicted"/>
<protein>
    <submittedName>
        <fullName evidence="1">Uncharacterized protein</fullName>
    </submittedName>
</protein>
<comment type="caution">
    <text evidence="1">The sequence shown here is derived from an EMBL/GenBank/DDBJ whole genome shotgun (WGS) entry which is preliminary data.</text>
</comment>
<evidence type="ECO:0000313" key="2">
    <source>
        <dbReference type="Proteomes" id="UP000683360"/>
    </source>
</evidence>
<accession>A0A8S3RCB5</accession>
<dbReference type="SUPFAM" id="SSF48403">
    <property type="entry name" value="Ankyrin repeat"/>
    <property type="match status" value="1"/>
</dbReference>